<evidence type="ECO:0000313" key="2">
    <source>
        <dbReference type="EMBL" id="PRR78400.1"/>
    </source>
</evidence>
<feature type="transmembrane region" description="Helical" evidence="1">
    <location>
        <begin position="6"/>
        <end position="25"/>
    </location>
</feature>
<keyword evidence="1" id="KW-0812">Transmembrane</keyword>
<proteinExistence type="predicted"/>
<sequence>MRNFLISAIVNIILIFASYFVFKNVISGTTRHRLYESFFGSLAKFIIYLFIITVLITGLTAFILYRTRYIAYVNVVAPAIVSILVGFIMSTVPTRGAGDKNKGRNKG</sequence>
<keyword evidence="1" id="KW-1133">Transmembrane helix</keyword>
<gene>
    <name evidence="2" type="ORF">CLLI_16570</name>
</gene>
<dbReference type="Proteomes" id="UP000239706">
    <property type="component" value="Unassembled WGS sequence"/>
</dbReference>
<reference evidence="2 3" key="1">
    <citation type="submission" date="2018-03" db="EMBL/GenBank/DDBJ databases">
        <title>Genome sequence of Clostridium liquoris DSM 100320.</title>
        <authorList>
            <person name="Poehlein A."/>
            <person name="Daniel R."/>
        </authorList>
    </citation>
    <scope>NUCLEOTIDE SEQUENCE [LARGE SCALE GENOMIC DNA]</scope>
    <source>
        <strain evidence="2 3">DSM 100320</strain>
    </source>
</reference>
<keyword evidence="3" id="KW-1185">Reference proteome</keyword>
<protein>
    <submittedName>
        <fullName evidence="2">Uncharacterized protein</fullName>
    </submittedName>
</protein>
<dbReference type="EMBL" id="PVXO01000045">
    <property type="protein sequence ID" value="PRR78400.1"/>
    <property type="molecule type" value="Genomic_DNA"/>
</dbReference>
<comment type="caution">
    <text evidence="2">The sequence shown here is derived from an EMBL/GenBank/DDBJ whole genome shotgun (WGS) entry which is preliminary data.</text>
</comment>
<dbReference type="AlphaFoldDB" id="A0A2T0B3C0"/>
<evidence type="ECO:0000313" key="3">
    <source>
        <dbReference type="Proteomes" id="UP000239706"/>
    </source>
</evidence>
<dbReference type="OrthoDB" id="1934572at2"/>
<evidence type="ECO:0000256" key="1">
    <source>
        <dbReference type="SAM" id="Phobius"/>
    </source>
</evidence>
<feature type="transmembrane region" description="Helical" evidence="1">
    <location>
        <begin position="71"/>
        <end position="92"/>
    </location>
</feature>
<feature type="transmembrane region" description="Helical" evidence="1">
    <location>
        <begin position="45"/>
        <end position="65"/>
    </location>
</feature>
<accession>A0A2T0B3C0</accession>
<keyword evidence="1" id="KW-0472">Membrane</keyword>
<dbReference type="RefSeq" id="WP_106063754.1">
    <property type="nucleotide sequence ID" value="NZ_PVXO01000045.1"/>
</dbReference>
<name>A0A2T0B3C0_9CLOT</name>
<organism evidence="2 3">
    <name type="scientific">Clostridium liquoris</name>
    <dbReference type="NCBI Taxonomy" id="1289519"/>
    <lineage>
        <taxon>Bacteria</taxon>
        <taxon>Bacillati</taxon>
        <taxon>Bacillota</taxon>
        <taxon>Clostridia</taxon>
        <taxon>Eubacteriales</taxon>
        <taxon>Clostridiaceae</taxon>
        <taxon>Clostridium</taxon>
    </lineage>
</organism>